<dbReference type="Gene3D" id="1.10.10.10">
    <property type="entry name" value="Winged helix-like DNA-binding domain superfamily/Winged helix DNA-binding domain"/>
    <property type="match status" value="1"/>
</dbReference>
<dbReference type="InterPro" id="IPR017685">
    <property type="entry name" value="ArgP"/>
</dbReference>
<dbReference type="PANTHER" id="PTHR30579">
    <property type="entry name" value="TRANSCRIPTIONAL REGULATOR"/>
    <property type="match status" value="1"/>
</dbReference>
<dbReference type="InterPro" id="IPR005119">
    <property type="entry name" value="LysR_subst-bd"/>
</dbReference>
<evidence type="ECO:0000313" key="6">
    <source>
        <dbReference type="EMBL" id="MDN4571807.1"/>
    </source>
</evidence>
<accession>A0AAW7MGC1</accession>
<protein>
    <submittedName>
        <fullName evidence="6">Chromosome replication initiation inhibitor protein</fullName>
    </submittedName>
</protein>
<gene>
    <name evidence="6" type="ORF">DBA34_00795</name>
    <name evidence="7" type="ORF">DBB29_01620</name>
</gene>
<dbReference type="AlphaFoldDB" id="A0AAW7MGC1"/>
<evidence type="ECO:0000259" key="5">
    <source>
        <dbReference type="PROSITE" id="PS50931"/>
    </source>
</evidence>
<dbReference type="InterPro" id="IPR036388">
    <property type="entry name" value="WH-like_DNA-bd_sf"/>
</dbReference>
<dbReference type="Proteomes" id="UP001172788">
    <property type="component" value="Unassembled WGS sequence"/>
</dbReference>
<keyword evidence="8" id="KW-1185">Reference proteome</keyword>
<dbReference type="Gene3D" id="3.40.190.290">
    <property type="match status" value="1"/>
</dbReference>
<dbReference type="PROSITE" id="PS50931">
    <property type="entry name" value="HTH_LYSR"/>
    <property type="match status" value="1"/>
</dbReference>
<name>A0AAW7MGC1_9BURK</name>
<dbReference type="GO" id="GO:0003677">
    <property type="term" value="F:DNA binding"/>
    <property type="evidence" value="ECO:0007669"/>
    <property type="project" value="UniProtKB-KW"/>
</dbReference>
<proteinExistence type="inferred from homology"/>
<evidence type="ECO:0000313" key="8">
    <source>
        <dbReference type="Proteomes" id="UP001172788"/>
    </source>
</evidence>
<dbReference type="EMBL" id="QAID01000026">
    <property type="protein sequence ID" value="MDN4576823.1"/>
    <property type="molecule type" value="Genomic_DNA"/>
</dbReference>
<evidence type="ECO:0000256" key="2">
    <source>
        <dbReference type="ARBA" id="ARBA00023015"/>
    </source>
</evidence>
<comment type="caution">
    <text evidence="6">The sequence shown here is derived from an EMBL/GenBank/DDBJ whole genome shotgun (WGS) entry which is preliminary data.</text>
</comment>
<dbReference type="GO" id="GO:0003700">
    <property type="term" value="F:DNA-binding transcription factor activity"/>
    <property type="evidence" value="ECO:0007669"/>
    <property type="project" value="InterPro"/>
</dbReference>
<dbReference type="InterPro" id="IPR000847">
    <property type="entry name" value="LysR_HTH_N"/>
</dbReference>
<evidence type="ECO:0000313" key="9">
    <source>
        <dbReference type="Proteomes" id="UP001172791"/>
    </source>
</evidence>
<reference evidence="6" key="1">
    <citation type="submission" date="2018-04" db="EMBL/GenBank/DDBJ databases">
        <authorList>
            <person name="Jy Z."/>
        </authorList>
    </citation>
    <scope>NUCLEOTIDE SEQUENCE</scope>
    <source>
        <strain evidence="7">AS13</strain>
        <strain evidence="6">LA18</strain>
    </source>
</reference>
<dbReference type="InterPro" id="IPR050176">
    <property type="entry name" value="LTTR"/>
</dbReference>
<dbReference type="Pfam" id="PF03466">
    <property type="entry name" value="LysR_substrate"/>
    <property type="match status" value="1"/>
</dbReference>
<keyword evidence="2" id="KW-0805">Transcription regulation</keyword>
<dbReference type="SUPFAM" id="SSF46785">
    <property type="entry name" value="Winged helix' DNA-binding domain"/>
    <property type="match status" value="1"/>
</dbReference>
<keyword evidence="4" id="KW-0804">Transcription</keyword>
<evidence type="ECO:0000256" key="3">
    <source>
        <dbReference type="ARBA" id="ARBA00023125"/>
    </source>
</evidence>
<evidence type="ECO:0000313" key="7">
    <source>
        <dbReference type="EMBL" id="MDN4576823.1"/>
    </source>
</evidence>
<dbReference type="NCBIfam" id="NF009888">
    <property type="entry name" value="PRK13348.1"/>
    <property type="match status" value="1"/>
</dbReference>
<dbReference type="PANTHER" id="PTHR30579:SF2">
    <property type="entry name" value="HTH-TYPE TRANSCRIPTIONAL REGULATOR ARGP"/>
    <property type="match status" value="1"/>
</dbReference>
<dbReference type="Proteomes" id="UP001172791">
    <property type="component" value="Unassembled WGS sequence"/>
</dbReference>
<keyword evidence="3" id="KW-0238">DNA-binding</keyword>
<evidence type="ECO:0000256" key="1">
    <source>
        <dbReference type="ARBA" id="ARBA00009437"/>
    </source>
</evidence>
<dbReference type="Pfam" id="PF00126">
    <property type="entry name" value="HTH_1"/>
    <property type="match status" value="1"/>
</dbReference>
<dbReference type="InterPro" id="IPR036390">
    <property type="entry name" value="WH_DNA-bd_sf"/>
</dbReference>
<dbReference type="NCBIfam" id="TIGR03298">
    <property type="entry name" value="argP"/>
    <property type="match status" value="1"/>
</dbReference>
<organism evidence="6 9">
    <name type="scientific">Pandoraea cepalis</name>
    <dbReference type="NCBI Taxonomy" id="2508294"/>
    <lineage>
        <taxon>Bacteria</taxon>
        <taxon>Pseudomonadati</taxon>
        <taxon>Pseudomonadota</taxon>
        <taxon>Betaproteobacteria</taxon>
        <taxon>Burkholderiales</taxon>
        <taxon>Burkholderiaceae</taxon>
        <taxon>Pandoraea</taxon>
    </lineage>
</organism>
<dbReference type="EMBL" id="QAIC01000021">
    <property type="protein sequence ID" value="MDN4571807.1"/>
    <property type="molecule type" value="Genomic_DNA"/>
</dbReference>
<dbReference type="SUPFAM" id="SSF53850">
    <property type="entry name" value="Periplasmic binding protein-like II"/>
    <property type="match status" value="1"/>
</dbReference>
<dbReference type="RefSeq" id="WP_301233176.1">
    <property type="nucleotide sequence ID" value="NZ_QAIC01000021.1"/>
</dbReference>
<sequence>MIFDRDQLEAFATIIEKRHFGEAATALNVTRGAVSQRLKALEEALGSPLVVREGNIPTPAGEVLLRHIRVLKVLEADTLQYIKPMGMQRPRISIAVNADSLATWFEAVAWEIAKGGVALELMVDDQDHTLPLLARGEAMGCVSTSSDPPRGFLAEPIGTMEYECVANVEFTQEYFPQGLGLHSVLTTPAVLYNQKDGLHTLFLERLLDFRVKNYATHFFPSPSALLSAIERGVGYGLVPCIQAQPLIDAGRLVRLAPNHKIAVDLYWHHWETAPSNAQAISDLVMRHARQELIQPANRVASELDECGPLSDSPNEI</sequence>
<evidence type="ECO:0000256" key="4">
    <source>
        <dbReference type="ARBA" id="ARBA00023163"/>
    </source>
</evidence>
<feature type="domain" description="HTH lysR-type" evidence="5">
    <location>
        <begin position="1"/>
        <end position="58"/>
    </location>
</feature>
<dbReference type="PRINTS" id="PR00039">
    <property type="entry name" value="HTHLYSR"/>
</dbReference>
<comment type="similarity">
    <text evidence="1">Belongs to the LysR transcriptional regulatory family.</text>
</comment>
<dbReference type="NCBIfam" id="NF002964">
    <property type="entry name" value="PRK03635.1"/>
    <property type="match status" value="1"/>
</dbReference>